<accession>A0A7W3N1X7</accession>
<reference evidence="2 3" key="1">
    <citation type="submission" date="2020-08" db="EMBL/GenBank/DDBJ databases">
        <title>Sequencing the genomes of 1000 actinobacteria strains.</title>
        <authorList>
            <person name="Klenk H.-P."/>
        </authorList>
    </citation>
    <scope>NUCLEOTIDE SEQUENCE [LARGE SCALE GENOMIC DNA]</scope>
    <source>
        <strain evidence="2 3">DSM 45823</strain>
    </source>
</reference>
<dbReference type="InterPro" id="IPR041581">
    <property type="entry name" value="Glyoxalase_6"/>
</dbReference>
<name>A0A7W3N1X7_9ACTN</name>
<dbReference type="InterPro" id="IPR029068">
    <property type="entry name" value="Glyas_Bleomycin-R_OHBP_Dase"/>
</dbReference>
<dbReference type="GO" id="GO:0016829">
    <property type="term" value="F:lyase activity"/>
    <property type="evidence" value="ECO:0007669"/>
    <property type="project" value="UniProtKB-KW"/>
</dbReference>
<protein>
    <submittedName>
        <fullName evidence="2">Catechol 2,3-dioxygenase-like lactoylglutathione lyase family enzyme</fullName>
    </submittedName>
</protein>
<proteinExistence type="predicted"/>
<feature type="domain" description="Glyoxalase-like" evidence="1">
    <location>
        <begin position="6"/>
        <end position="146"/>
    </location>
</feature>
<evidence type="ECO:0000313" key="3">
    <source>
        <dbReference type="Proteomes" id="UP000539313"/>
    </source>
</evidence>
<keyword evidence="2" id="KW-0223">Dioxygenase</keyword>
<sequence>MTVPFQITIDCADPDRMARFWAAALGYGLEGPPAGFADWNDYWRSVGVAEEDLGDGADSIVDPEGRGPRIWFQRVPEGKVVKNRIHLDLRVGGGREVPLDERRRRIEAAAERLVLAGATRVRVLAEPGVDHYAIAMRDPEGNEFDLN</sequence>
<dbReference type="Proteomes" id="UP000539313">
    <property type="component" value="Unassembled WGS sequence"/>
</dbReference>
<organism evidence="2 3">
    <name type="scientific">Thermomonospora cellulosilytica</name>
    <dbReference type="NCBI Taxonomy" id="1411118"/>
    <lineage>
        <taxon>Bacteria</taxon>
        <taxon>Bacillati</taxon>
        <taxon>Actinomycetota</taxon>
        <taxon>Actinomycetes</taxon>
        <taxon>Streptosporangiales</taxon>
        <taxon>Thermomonosporaceae</taxon>
        <taxon>Thermomonospora</taxon>
    </lineage>
</organism>
<dbReference type="RefSeq" id="WP_182707081.1">
    <property type="nucleotide sequence ID" value="NZ_JACJII010000001.1"/>
</dbReference>
<comment type="caution">
    <text evidence="2">The sequence shown here is derived from an EMBL/GenBank/DDBJ whole genome shotgun (WGS) entry which is preliminary data.</text>
</comment>
<evidence type="ECO:0000313" key="2">
    <source>
        <dbReference type="EMBL" id="MBA9006051.1"/>
    </source>
</evidence>
<dbReference type="PANTHER" id="PTHR35908">
    <property type="entry name" value="HYPOTHETICAL FUSION PROTEIN"/>
    <property type="match status" value="1"/>
</dbReference>
<dbReference type="SUPFAM" id="SSF54593">
    <property type="entry name" value="Glyoxalase/Bleomycin resistance protein/Dihydroxybiphenyl dioxygenase"/>
    <property type="match status" value="1"/>
</dbReference>
<dbReference type="GO" id="GO:0051213">
    <property type="term" value="F:dioxygenase activity"/>
    <property type="evidence" value="ECO:0007669"/>
    <property type="project" value="UniProtKB-KW"/>
</dbReference>
<gene>
    <name evidence="2" type="ORF">HNR21_004933</name>
</gene>
<dbReference type="Pfam" id="PF18029">
    <property type="entry name" value="Glyoxalase_6"/>
    <property type="match status" value="1"/>
</dbReference>
<keyword evidence="2" id="KW-0560">Oxidoreductase</keyword>
<dbReference type="CDD" id="cd06587">
    <property type="entry name" value="VOC"/>
    <property type="match status" value="1"/>
</dbReference>
<dbReference type="EMBL" id="JACJII010000001">
    <property type="protein sequence ID" value="MBA9006051.1"/>
    <property type="molecule type" value="Genomic_DNA"/>
</dbReference>
<evidence type="ECO:0000259" key="1">
    <source>
        <dbReference type="Pfam" id="PF18029"/>
    </source>
</evidence>
<keyword evidence="3" id="KW-1185">Reference proteome</keyword>
<dbReference type="PANTHER" id="PTHR35908:SF1">
    <property type="entry name" value="CONSERVED PROTEIN"/>
    <property type="match status" value="1"/>
</dbReference>
<dbReference type="AlphaFoldDB" id="A0A7W3N1X7"/>
<keyword evidence="2" id="KW-0456">Lyase</keyword>
<dbReference type="Gene3D" id="3.10.180.10">
    <property type="entry name" value="2,3-Dihydroxybiphenyl 1,2-Dioxygenase, domain 1"/>
    <property type="match status" value="1"/>
</dbReference>